<dbReference type="Proteomes" id="UP001499930">
    <property type="component" value="Unassembled WGS sequence"/>
</dbReference>
<comment type="caution">
    <text evidence="2">The sequence shown here is derived from an EMBL/GenBank/DDBJ whole genome shotgun (WGS) entry which is preliminary data.</text>
</comment>
<sequence>MDPPRGTPTLTLRGPGRARHRPAGGTDDNRRHRRSTGAGDASIRPLHEGDGLRRAGVPSRAHEE</sequence>
<dbReference type="EMBL" id="BAAAWD010000006">
    <property type="protein sequence ID" value="GAA2993069.1"/>
    <property type="molecule type" value="Genomic_DNA"/>
</dbReference>
<gene>
    <name evidence="2" type="ORF">GCM10017559_11640</name>
</gene>
<feature type="region of interest" description="Disordered" evidence="1">
    <location>
        <begin position="1"/>
        <end position="64"/>
    </location>
</feature>
<proteinExistence type="predicted"/>
<accession>A0ABP6KCC1</accession>
<evidence type="ECO:0000313" key="2">
    <source>
        <dbReference type="EMBL" id="GAA2993069.1"/>
    </source>
</evidence>
<evidence type="ECO:0000313" key="3">
    <source>
        <dbReference type="Proteomes" id="UP001499930"/>
    </source>
</evidence>
<organism evidence="2 3">
    <name type="scientific">Streptosporangium longisporum</name>
    <dbReference type="NCBI Taxonomy" id="46187"/>
    <lineage>
        <taxon>Bacteria</taxon>
        <taxon>Bacillati</taxon>
        <taxon>Actinomycetota</taxon>
        <taxon>Actinomycetes</taxon>
        <taxon>Streptosporangiales</taxon>
        <taxon>Streptosporangiaceae</taxon>
        <taxon>Streptosporangium</taxon>
    </lineage>
</organism>
<keyword evidence="3" id="KW-1185">Reference proteome</keyword>
<protein>
    <submittedName>
        <fullName evidence="2">Uncharacterized protein</fullName>
    </submittedName>
</protein>
<evidence type="ECO:0000256" key="1">
    <source>
        <dbReference type="SAM" id="MobiDB-lite"/>
    </source>
</evidence>
<name>A0ABP6KCC1_9ACTN</name>
<reference evidence="3" key="1">
    <citation type="journal article" date="2019" name="Int. J. Syst. Evol. Microbiol.">
        <title>The Global Catalogue of Microorganisms (GCM) 10K type strain sequencing project: providing services to taxonomists for standard genome sequencing and annotation.</title>
        <authorList>
            <consortium name="The Broad Institute Genomics Platform"/>
            <consortium name="The Broad Institute Genome Sequencing Center for Infectious Disease"/>
            <person name="Wu L."/>
            <person name="Ma J."/>
        </authorList>
    </citation>
    <scope>NUCLEOTIDE SEQUENCE [LARGE SCALE GENOMIC DNA]</scope>
    <source>
        <strain evidence="3">JCM 3106</strain>
    </source>
</reference>